<gene>
    <name evidence="1" type="ORF">H5P28_00070</name>
</gene>
<comment type="caution">
    <text evidence="1">The sequence shown here is derived from an EMBL/GenBank/DDBJ whole genome shotgun (WGS) entry which is preliminary data.</text>
</comment>
<reference evidence="1 2" key="1">
    <citation type="submission" date="2020-07" db="EMBL/GenBank/DDBJ databases">
        <authorList>
            <person name="Feng X."/>
        </authorList>
    </citation>
    <scope>NUCLEOTIDE SEQUENCE [LARGE SCALE GENOMIC DNA]</scope>
    <source>
        <strain evidence="1 2">JCM31066</strain>
    </source>
</reference>
<dbReference type="EMBL" id="JACHVB010000002">
    <property type="protein sequence ID" value="MBC2592646.1"/>
    <property type="molecule type" value="Genomic_DNA"/>
</dbReference>
<keyword evidence="2" id="KW-1185">Reference proteome</keyword>
<dbReference type="Proteomes" id="UP000546464">
    <property type="component" value="Unassembled WGS sequence"/>
</dbReference>
<accession>A0A842HA95</accession>
<evidence type="ECO:0000313" key="2">
    <source>
        <dbReference type="Proteomes" id="UP000546464"/>
    </source>
</evidence>
<organism evidence="1 2">
    <name type="scientific">Ruficoccus amylovorans</name>
    <dbReference type="NCBI Taxonomy" id="1804625"/>
    <lineage>
        <taxon>Bacteria</taxon>
        <taxon>Pseudomonadati</taxon>
        <taxon>Verrucomicrobiota</taxon>
        <taxon>Opitutia</taxon>
        <taxon>Puniceicoccales</taxon>
        <taxon>Cerasicoccaceae</taxon>
        <taxon>Ruficoccus</taxon>
    </lineage>
</organism>
<proteinExistence type="predicted"/>
<sequence>MKHPITKLRGLVPHSLRLSCIIALVVLTSLATKSQAQTLIHDDFNRGSVTLPEDLNGSAPTTSSLGSITWLSQNWETNGSAATDTSSSARNAFLPFNPSTGNIYTLTATISMETTDSNWIGIGFSNGAATDTQLYGAPNNSQGILFRGDGQVRYVGTNGTAGDGLSGNPLSSGLGKTVSISVILDTTEENWVMSYAINGTPVTGTYTFNVNPTINYIGFGSYTNATGFVEDITLTTNIPESSTTTLILAGAVLGLMLIRKSRKAFPTSRVC</sequence>
<evidence type="ECO:0008006" key="3">
    <source>
        <dbReference type="Google" id="ProtNLM"/>
    </source>
</evidence>
<name>A0A842HA95_9BACT</name>
<evidence type="ECO:0000313" key="1">
    <source>
        <dbReference type="EMBL" id="MBC2592646.1"/>
    </source>
</evidence>
<dbReference type="AlphaFoldDB" id="A0A842HA95"/>
<protein>
    <recommendedName>
        <fullName evidence="3">PEP-CTERM protein-sorting domain-containing protein</fullName>
    </recommendedName>
</protein>
<dbReference type="RefSeq" id="WP_185673684.1">
    <property type="nucleotide sequence ID" value="NZ_JACHVB010000002.1"/>
</dbReference>